<proteinExistence type="predicted"/>
<feature type="compositionally biased region" description="Basic and acidic residues" evidence="1">
    <location>
        <begin position="184"/>
        <end position="199"/>
    </location>
</feature>
<dbReference type="PATRIC" id="fig|28084.5.peg.1267"/>
<evidence type="ECO:0000313" key="4">
    <source>
        <dbReference type="Proteomes" id="UP000054921"/>
    </source>
</evidence>
<reference evidence="2 4" key="1">
    <citation type="submission" date="2015-11" db="EMBL/GenBank/DDBJ databases">
        <title>Genomic analysis of 38 Legionella species identifies large and diverse effector repertoires.</title>
        <authorList>
            <person name="Burstein D."/>
            <person name="Amaro F."/>
            <person name="Zusman T."/>
            <person name="Lifshitz Z."/>
            <person name="Cohen O."/>
            <person name="Gilbert J.A."/>
            <person name="Pupko T."/>
            <person name="Shuman H.A."/>
            <person name="Segal G."/>
        </authorList>
    </citation>
    <scope>NUCLEOTIDE SEQUENCE [LARGE SCALE GENOMIC DNA]</scope>
    <source>
        <strain evidence="2 4">ORW</strain>
    </source>
</reference>
<gene>
    <name evidence="2" type="ORF">Lche_1165</name>
    <name evidence="3" type="ORF">NCTC11976_01815</name>
</gene>
<sequence length="199" mass="22923">MGSTMQEKLQKLRRINPIKNGVPKNEGNCQWCALEGARLLLENAEPREIPSYREGADDPMEDYIEDDYQTVYKGTRQEFFSSLKDRLHSGELMLVSLDNEFDHAYIIYREEDKYHLIDPDRQIFVELKSGDDFIQKVTGWKNVDAIDYASGAKNPDGSVDQVNMTVTILNQDKVNEKPLPVYGSEDKEKPKKNSECRIL</sequence>
<accession>A0A0W0S7P1</accession>
<dbReference type="EMBL" id="LR134173">
    <property type="protein sequence ID" value="VEB36646.1"/>
    <property type="molecule type" value="Genomic_DNA"/>
</dbReference>
<evidence type="ECO:0000313" key="2">
    <source>
        <dbReference type="EMBL" id="KTC79145.1"/>
    </source>
</evidence>
<dbReference type="AlphaFoldDB" id="A0A0W0S7P1"/>
<reference evidence="3 5" key="2">
    <citation type="submission" date="2018-12" db="EMBL/GenBank/DDBJ databases">
        <authorList>
            <consortium name="Pathogen Informatics"/>
        </authorList>
    </citation>
    <scope>NUCLEOTIDE SEQUENCE [LARGE SCALE GENOMIC DNA]</scope>
    <source>
        <strain evidence="3 5">NCTC11976</strain>
    </source>
</reference>
<dbReference type="EMBL" id="LNXW01000013">
    <property type="protein sequence ID" value="KTC79145.1"/>
    <property type="molecule type" value="Genomic_DNA"/>
</dbReference>
<name>A0A0W0S7P1_9GAMM</name>
<feature type="region of interest" description="Disordered" evidence="1">
    <location>
        <begin position="177"/>
        <end position="199"/>
    </location>
</feature>
<evidence type="ECO:0000313" key="5">
    <source>
        <dbReference type="Proteomes" id="UP000277577"/>
    </source>
</evidence>
<evidence type="ECO:0000313" key="3">
    <source>
        <dbReference type="EMBL" id="VEB36646.1"/>
    </source>
</evidence>
<dbReference type="Proteomes" id="UP000054921">
    <property type="component" value="Unassembled WGS sequence"/>
</dbReference>
<keyword evidence="5" id="KW-1185">Reference proteome</keyword>
<evidence type="ECO:0000256" key="1">
    <source>
        <dbReference type="SAM" id="MobiDB-lite"/>
    </source>
</evidence>
<dbReference type="Proteomes" id="UP000277577">
    <property type="component" value="Chromosome"/>
</dbReference>
<dbReference type="STRING" id="28084.Lche_1165"/>
<organism evidence="2 4">
    <name type="scientific">Legionella cherrii</name>
    <dbReference type="NCBI Taxonomy" id="28084"/>
    <lineage>
        <taxon>Bacteria</taxon>
        <taxon>Pseudomonadati</taxon>
        <taxon>Pseudomonadota</taxon>
        <taxon>Gammaproteobacteria</taxon>
        <taxon>Legionellales</taxon>
        <taxon>Legionellaceae</taxon>
        <taxon>Legionella</taxon>
    </lineage>
</organism>
<protein>
    <submittedName>
        <fullName evidence="2">Uncharacterized protein</fullName>
    </submittedName>
</protein>